<protein>
    <submittedName>
        <fullName evidence="3">2-iminobutanoate/2-iminopropanoate deaminase</fullName>
    </submittedName>
</protein>
<proteinExistence type="inferred from homology"/>
<dbReference type="AlphaFoldDB" id="A0A2N3YIB3"/>
<evidence type="ECO:0000313" key="4">
    <source>
        <dbReference type="Proteomes" id="UP000233781"/>
    </source>
</evidence>
<keyword evidence="4" id="KW-1185">Reference proteome</keyword>
<dbReference type="InterPro" id="IPR035959">
    <property type="entry name" value="RutC-like_sf"/>
</dbReference>
<dbReference type="GO" id="GO:0019239">
    <property type="term" value="F:deaminase activity"/>
    <property type="evidence" value="ECO:0007669"/>
    <property type="project" value="TreeGrafter"/>
</dbReference>
<comment type="similarity">
    <text evidence="1">Belongs to the RutC family.</text>
</comment>
<accession>A0A2N3YIB3</accession>
<feature type="region of interest" description="Disordered" evidence="2">
    <location>
        <begin position="1"/>
        <end position="20"/>
    </location>
</feature>
<dbReference type="PANTHER" id="PTHR11803">
    <property type="entry name" value="2-IMINOBUTANOATE/2-IMINOPROPANOATE DEAMINASE RIDA"/>
    <property type="match status" value="1"/>
</dbReference>
<name>A0A2N3YIB3_9MICO</name>
<reference evidence="3 4" key="1">
    <citation type="submission" date="2017-12" db="EMBL/GenBank/DDBJ databases">
        <title>Sequencing the genomes of 1000 Actinobacteria strains.</title>
        <authorList>
            <person name="Klenk H.-P."/>
        </authorList>
    </citation>
    <scope>NUCLEOTIDE SEQUENCE [LARGE SCALE GENOMIC DNA]</scope>
    <source>
        <strain evidence="3 4">DSM 12806</strain>
    </source>
</reference>
<dbReference type="PANTHER" id="PTHR11803:SF39">
    <property type="entry name" value="2-IMINOBUTANOATE_2-IMINOPROPANOATE DEAMINASE"/>
    <property type="match status" value="1"/>
</dbReference>
<gene>
    <name evidence="3" type="ORF">ATL31_1411</name>
</gene>
<feature type="compositionally biased region" description="Polar residues" evidence="2">
    <location>
        <begin position="1"/>
        <end position="10"/>
    </location>
</feature>
<comment type="caution">
    <text evidence="3">The sequence shown here is derived from an EMBL/GenBank/DDBJ whole genome shotgun (WGS) entry which is preliminary data.</text>
</comment>
<dbReference type="EMBL" id="PJNE01000001">
    <property type="protein sequence ID" value="PKW26597.1"/>
    <property type="molecule type" value="Genomic_DNA"/>
</dbReference>
<evidence type="ECO:0000256" key="1">
    <source>
        <dbReference type="ARBA" id="ARBA00010552"/>
    </source>
</evidence>
<evidence type="ECO:0000313" key="3">
    <source>
        <dbReference type="EMBL" id="PKW26597.1"/>
    </source>
</evidence>
<dbReference type="SUPFAM" id="SSF55298">
    <property type="entry name" value="YjgF-like"/>
    <property type="match status" value="1"/>
</dbReference>
<dbReference type="CDD" id="cd00448">
    <property type="entry name" value="YjgF_YER057c_UK114_family"/>
    <property type="match status" value="1"/>
</dbReference>
<dbReference type="Proteomes" id="UP000233781">
    <property type="component" value="Unassembled WGS sequence"/>
</dbReference>
<sequence length="129" mass="13511">MENPLRTTIETGDAPRPAGPYSQAVRAGDFVFVSGQVPRGVDGSYVPGDVASETRLTLRNLAAVARAAGVDLGQAVQVTAYLADGADIAEFNRAYAEFFTDAPPARTTVVAGLRQVKVELDAVLYVGSP</sequence>
<dbReference type="OrthoDB" id="8684161at2"/>
<dbReference type="GO" id="GO:0005829">
    <property type="term" value="C:cytosol"/>
    <property type="evidence" value="ECO:0007669"/>
    <property type="project" value="TreeGrafter"/>
</dbReference>
<dbReference type="FunFam" id="3.30.1330.40:FF:000001">
    <property type="entry name" value="L-PSP family endoribonuclease"/>
    <property type="match status" value="1"/>
</dbReference>
<dbReference type="Pfam" id="PF01042">
    <property type="entry name" value="Ribonuc_L-PSP"/>
    <property type="match status" value="1"/>
</dbReference>
<organism evidence="3 4">
    <name type="scientific">Phycicoccus duodecadis</name>
    <dbReference type="NCBI Taxonomy" id="173053"/>
    <lineage>
        <taxon>Bacteria</taxon>
        <taxon>Bacillati</taxon>
        <taxon>Actinomycetota</taxon>
        <taxon>Actinomycetes</taxon>
        <taxon>Micrococcales</taxon>
        <taxon>Intrasporangiaceae</taxon>
        <taxon>Phycicoccus</taxon>
    </lineage>
</organism>
<dbReference type="Gene3D" id="3.30.1330.40">
    <property type="entry name" value="RutC-like"/>
    <property type="match status" value="1"/>
</dbReference>
<evidence type="ECO:0000256" key="2">
    <source>
        <dbReference type="SAM" id="MobiDB-lite"/>
    </source>
</evidence>
<dbReference type="InterPro" id="IPR006175">
    <property type="entry name" value="YjgF/YER057c/UK114"/>
</dbReference>